<dbReference type="EMBL" id="HBGE01022573">
    <property type="protein sequence ID" value="CAD9113548.1"/>
    <property type="molecule type" value="Transcribed_RNA"/>
</dbReference>
<protein>
    <submittedName>
        <fullName evidence="1">Uncharacterized protein</fullName>
    </submittedName>
</protein>
<organism evidence="1">
    <name type="scientific">Alexandrium catenella</name>
    <name type="common">Red tide dinoflagellate</name>
    <name type="synonym">Gonyaulax catenella</name>
    <dbReference type="NCBI Taxonomy" id="2925"/>
    <lineage>
        <taxon>Eukaryota</taxon>
        <taxon>Sar</taxon>
        <taxon>Alveolata</taxon>
        <taxon>Dinophyceae</taxon>
        <taxon>Gonyaulacales</taxon>
        <taxon>Pyrocystaceae</taxon>
        <taxon>Alexandrium</taxon>
    </lineage>
</organism>
<sequence length="118" mass="12469">MLEAAGVEGAVAACWAAGDEAVPSCVCGSTLRRVSRSDRVNRICETMWPGAPREELIAIILSGQCDVICDICANQVRTCSGVWTCDNGESTILHATAYDVCDACFVDYSCNKAADCPA</sequence>
<reference evidence="1" key="1">
    <citation type="submission" date="2021-01" db="EMBL/GenBank/DDBJ databases">
        <authorList>
            <person name="Corre E."/>
            <person name="Pelletier E."/>
            <person name="Niang G."/>
            <person name="Scheremetjew M."/>
            <person name="Finn R."/>
            <person name="Kale V."/>
            <person name="Holt S."/>
            <person name="Cochrane G."/>
            <person name="Meng A."/>
            <person name="Brown T."/>
            <person name="Cohen L."/>
        </authorList>
    </citation>
    <scope>NUCLEOTIDE SEQUENCE</scope>
    <source>
        <strain evidence="1">OF101</strain>
    </source>
</reference>
<name>A0A7S1LUB6_ALECA</name>
<dbReference type="AlphaFoldDB" id="A0A7S1LUB6"/>
<gene>
    <name evidence="1" type="ORF">ACAT0790_LOCUS13696</name>
</gene>
<proteinExistence type="predicted"/>
<evidence type="ECO:0000313" key="1">
    <source>
        <dbReference type="EMBL" id="CAD9113548.1"/>
    </source>
</evidence>
<accession>A0A7S1LUB6</accession>